<evidence type="ECO:0000313" key="3">
    <source>
        <dbReference type="Proteomes" id="UP001165065"/>
    </source>
</evidence>
<comment type="caution">
    <text evidence="2">The sequence shown here is derived from an EMBL/GenBank/DDBJ whole genome shotgun (WGS) entry which is preliminary data.</text>
</comment>
<dbReference type="SUPFAM" id="SSF47769">
    <property type="entry name" value="SAM/Pointed domain"/>
    <property type="match status" value="1"/>
</dbReference>
<organism evidence="2 3">
    <name type="scientific">Triparma columacea</name>
    <dbReference type="NCBI Taxonomy" id="722753"/>
    <lineage>
        <taxon>Eukaryota</taxon>
        <taxon>Sar</taxon>
        <taxon>Stramenopiles</taxon>
        <taxon>Ochrophyta</taxon>
        <taxon>Bolidophyceae</taxon>
        <taxon>Parmales</taxon>
        <taxon>Triparmaceae</taxon>
        <taxon>Triparma</taxon>
    </lineage>
</organism>
<accession>A0A9W7LAX6</accession>
<name>A0A9W7LAX6_9STRA</name>
<protein>
    <recommendedName>
        <fullName evidence="4">SAM domain-containing protein</fullName>
    </recommendedName>
</protein>
<feature type="signal peptide" evidence="1">
    <location>
        <begin position="1"/>
        <end position="32"/>
    </location>
</feature>
<keyword evidence="3" id="KW-1185">Reference proteome</keyword>
<proteinExistence type="predicted"/>
<dbReference type="OrthoDB" id="10536506at2759"/>
<keyword evidence="1" id="KW-0732">Signal</keyword>
<gene>
    <name evidence="2" type="ORF">TrCOL_g10709</name>
</gene>
<dbReference type="Gene3D" id="1.10.150.50">
    <property type="entry name" value="Transcription Factor, Ets-1"/>
    <property type="match status" value="1"/>
</dbReference>
<evidence type="ECO:0000313" key="2">
    <source>
        <dbReference type="EMBL" id="GMI42635.1"/>
    </source>
</evidence>
<evidence type="ECO:0008006" key="4">
    <source>
        <dbReference type="Google" id="ProtNLM"/>
    </source>
</evidence>
<evidence type="ECO:0000256" key="1">
    <source>
        <dbReference type="SAM" id="SignalP"/>
    </source>
</evidence>
<dbReference type="EMBL" id="BRYA01000177">
    <property type="protein sequence ID" value="GMI42635.1"/>
    <property type="molecule type" value="Genomic_DNA"/>
</dbReference>
<dbReference type="InterPro" id="IPR013761">
    <property type="entry name" value="SAM/pointed_sf"/>
</dbReference>
<dbReference type="Proteomes" id="UP001165065">
    <property type="component" value="Unassembled WGS sequence"/>
</dbReference>
<sequence>MGACDKPRLGYKKFCGFKSVLICCCCSEFVCCLPVDECPDDDQDVAAGRPHQAAAAVLFGSSSHSGQPDPYSANVDAIRPYRTLRGGVSRGAYAAPVIADAQCSFASSPVVATAPALYNEPALANVTATLAPESGSSAFDGFLARAKIEHLKEALSEEGICDLDTMLLVDNAAEWKEIGVNRIGDRLRLMDALKKERRDRNRRGQSDFV</sequence>
<feature type="chain" id="PRO_5040745241" description="SAM domain-containing protein" evidence="1">
    <location>
        <begin position="33"/>
        <end position="209"/>
    </location>
</feature>
<reference evidence="3" key="1">
    <citation type="journal article" date="2023" name="Commun. Biol.">
        <title>Genome analysis of Parmales, the sister group of diatoms, reveals the evolutionary specialization of diatoms from phago-mixotrophs to photoautotrophs.</title>
        <authorList>
            <person name="Ban H."/>
            <person name="Sato S."/>
            <person name="Yoshikawa S."/>
            <person name="Yamada K."/>
            <person name="Nakamura Y."/>
            <person name="Ichinomiya M."/>
            <person name="Sato N."/>
            <person name="Blanc-Mathieu R."/>
            <person name="Endo H."/>
            <person name="Kuwata A."/>
            <person name="Ogata H."/>
        </authorList>
    </citation>
    <scope>NUCLEOTIDE SEQUENCE [LARGE SCALE GENOMIC DNA]</scope>
</reference>
<dbReference type="AlphaFoldDB" id="A0A9W7LAX6"/>